<protein>
    <recommendedName>
        <fullName evidence="5">Accessory gland protein</fullName>
    </recommendedName>
</protein>
<organism evidence="3 4">
    <name type="scientific">Gryllus longicercus</name>
    <dbReference type="NCBI Taxonomy" id="2509291"/>
    <lineage>
        <taxon>Eukaryota</taxon>
        <taxon>Metazoa</taxon>
        <taxon>Ecdysozoa</taxon>
        <taxon>Arthropoda</taxon>
        <taxon>Hexapoda</taxon>
        <taxon>Insecta</taxon>
        <taxon>Pterygota</taxon>
        <taxon>Neoptera</taxon>
        <taxon>Polyneoptera</taxon>
        <taxon>Orthoptera</taxon>
        <taxon>Ensifera</taxon>
        <taxon>Gryllidea</taxon>
        <taxon>Grylloidea</taxon>
        <taxon>Gryllidae</taxon>
        <taxon>Gryllinae</taxon>
        <taxon>Gryllus</taxon>
    </lineage>
</organism>
<evidence type="ECO:0000256" key="2">
    <source>
        <dbReference type="SAM" id="SignalP"/>
    </source>
</evidence>
<feature type="chain" id="PRO_5042948752" description="Accessory gland protein" evidence="2">
    <location>
        <begin position="24"/>
        <end position="117"/>
    </location>
</feature>
<accession>A0AAN9VNQ2</accession>
<name>A0AAN9VNQ2_9ORTH</name>
<feature type="region of interest" description="Disordered" evidence="1">
    <location>
        <begin position="81"/>
        <end position="117"/>
    </location>
</feature>
<feature type="region of interest" description="Disordered" evidence="1">
    <location>
        <begin position="22"/>
        <end position="42"/>
    </location>
</feature>
<keyword evidence="2" id="KW-0732">Signal</keyword>
<evidence type="ECO:0000313" key="4">
    <source>
        <dbReference type="Proteomes" id="UP001378592"/>
    </source>
</evidence>
<comment type="caution">
    <text evidence="3">The sequence shown here is derived from an EMBL/GenBank/DDBJ whole genome shotgun (WGS) entry which is preliminary data.</text>
</comment>
<evidence type="ECO:0000256" key="1">
    <source>
        <dbReference type="SAM" id="MobiDB-lite"/>
    </source>
</evidence>
<gene>
    <name evidence="3" type="ORF">R5R35_000963</name>
</gene>
<sequence>MPGGGAFLVLALAAMTAVAAARAASHGHQVPPGAARSRAERAAQDTGILGRIINGARSNLETLRNVPRRILQAPRALATALLHGGRHEGRAPPPTPWPTMQVDDLNDSPNADSLLPA</sequence>
<feature type="signal peptide" evidence="2">
    <location>
        <begin position="1"/>
        <end position="23"/>
    </location>
</feature>
<dbReference type="AlphaFoldDB" id="A0AAN9VNQ2"/>
<evidence type="ECO:0008006" key="5">
    <source>
        <dbReference type="Google" id="ProtNLM"/>
    </source>
</evidence>
<keyword evidence="4" id="KW-1185">Reference proteome</keyword>
<proteinExistence type="predicted"/>
<dbReference type="EMBL" id="JAZDUA010000362">
    <property type="protein sequence ID" value="KAK7793767.1"/>
    <property type="molecule type" value="Genomic_DNA"/>
</dbReference>
<evidence type="ECO:0000313" key="3">
    <source>
        <dbReference type="EMBL" id="KAK7793767.1"/>
    </source>
</evidence>
<dbReference type="Proteomes" id="UP001378592">
    <property type="component" value="Unassembled WGS sequence"/>
</dbReference>
<reference evidence="3 4" key="1">
    <citation type="submission" date="2024-03" db="EMBL/GenBank/DDBJ databases">
        <title>The genome assembly and annotation of the cricket Gryllus longicercus Weissman &amp; Gray.</title>
        <authorList>
            <person name="Szrajer S."/>
            <person name="Gray D."/>
            <person name="Ylla G."/>
        </authorList>
    </citation>
    <scope>NUCLEOTIDE SEQUENCE [LARGE SCALE GENOMIC DNA]</scope>
    <source>
        <strain evidence="3">DAG 2021-001</strain>
        <tissue evidence="3">Whole body minus gut</tissue>
    </source>
</reference>